<dbReference type="OrthoDB" id="6252479at2759"/>
<accession>A0A183AQ80</accession>
<reference evidence="4" key="1">
    <citation type="submission" date="2016-06" db="UniProtKB">
        <authorList>
            <consortium name="WormBaseParasite"/>
        </authorList>
    </citation>
    <scope>IDENTIFICATION</scope>
</reference>
<dbReference type="WBParaSite" id="ECPE_0000914301-mRNA-1">
    <property type="protein sequence ID" value="ECPE_0000914301-mRNA-1"/>
    <property type="gene ID" value="ECPE_0000914301"/>
</dbReference>
<evidence type="ECO:0000313" key="2">
    <source>
        <dbReference type="EMBL" id="VDP84806.1"/>
    </source>
</evidence>
<feature type="region of interest" description="Disordered" evidence="1">
    <location>
        <begin position="121"/>
        <end position="141"/>
    </location>
</feature>
<dbReference type="AlphaFoldDB" id="A0A183AQ80"/>
<evidence type="ECO:0000313" key="4">
    <source>
        <dbReference type="WBParaSite" id="ECPE_0000914301-mRNA-1"/>
    </source>
</evidence>
<feature type="compositionally biased region" description="Polar residues" evidence="1">
    <location>
        <begin position="121"/>
        <end position="131"/>
    </location>
</feature>
<protein>
    <submittedName>
        <fullName evidence="2 4">Uncharacterized protein</fullName>
    </submittedName>
</protein>
<dbReference type="EMBL" id="UZAN01046938">
    <property type="protein sequence ID" value="VDP84806.1"/>
    <property type="molecule type" value="Genomic_DNA"/>
</dbReference>
<gene>
    <name evidence="2" type="ORF">ECPE_LOCUS9115</name>
</gene>
<proteinExistence type="predicted"/>
<evidence type="ECO:0000313" key="3">
    <source>
        <dbReference type="Proteomes" id="UP000272942"/>
    </source>
</evidence>
<organism evidence="4">
    <name type="scientific">Echinostoma caproni</name>
    <dbReference type="NCBI Taxonomy" id="27848"/>
    <lineage>
        <taxon>Eukaryota</taxon>
        <taxon>Metazoa</taxon>
        <taxon>Spiralia</taxon>
        <taxon>Lophotrochozoa</taxon>
        <taxon>Platyhelminthes</taxon>
        <taxon>Trematoda</taxon>
        <taxon>Digenea</taxon>
        <taxon>Plagiorchiida</taxon>
        <taxon>Echinostomata</taxon>
        <taxon>Echinostomatoidea</taxon>
        <taxon>Echinostomatidae</taxon>
        <taxon>Echinostoma</taxon>
    </lineage>
</organism>
<evidence type="ECO:0000256" key="1">
    <source>
        <dbReference type="SAM" id="MobiDB-lite"/>
    </source>
</evidence>
<sequence>MSPTALAHLDELNCSSMSLVPSQPGIMSAHYFCTVPNSATTVALNTGHTYQTLQPRQTSTRQASIYTTDSLAGTCRVNGECFKRNLFLDRTLCTQNGHYTPLLKHATNTKLPPIRHLQASQPDLTENTPNEQPREGQTVPTKGTLVHCDRALSLSDLTPQALQLLPSPTEERLLKEQKARAPLSTDYIEPQTNEQFSARRSHKPSNVCCNRTIKSLAVGLDQAGALSGSYNSASFV</sequence>
<reference evidence="2 3" key="2">
    <citation type="submission" date="2018-11" db="EMBL/GenBank/DDBJ databases">
        <authorList>
            <consortium name="Pathogen Informatics"/>
        </authorList>
    </citation>
    <scope>NUCLEOTIDE SEQUENCE [LARGE SCALE GENOMIC DNA]</scope>
    <source>
        <strain evidence="2 3">Egypt</strain>
    </source>
</reference>
<name>A0A183AQ80_9TREM</name>
<dbReference type="Proteomes" id="UP000272942">
    <property type="component" value="Unassembled WGS sequence"/>
</dbReference>
<keyword evidence="3" id="KW-1185">Reference proteome</keyword>